<name>A0A9Q8UU71_PASFU</name>
<gene>
    <name evidence="2" type="ORF">CLAFUR5_11740</name>
</gene>
<feature type="region of interest" description="Disordered" evidence="1">
    <location>
        <begin position="277"/>
        <end position="313"/>
    </location>
</feature>
<dbReference type="KEGG" id="ffu:CLAFUR5_11740"/>
<protein>
    <submittedName>
        <fullName evidence="2">Uncharacterized protein</fullName>
    </submittedName>
</protein>
<sequence length="313" mass="35548">MYGLESPYKMGPGGMTMIKQRFYHWPDLPAELRLNAYDIALVDHYGVGSVNLRFFTMPTLAYLNQEARNYLLPVIFDKTQYHLNIDSNLVDRFLQRKQLRLTNTWNSSIRQCGLTWFKLKKRKLILAIGKQAIFKQVTINIMSTEWGFVHRNITKADEIVASLELRVVGKVLGIEVKTGEYHPDNTARFPLGFNGRFAKEDVDATVAGMREVAVKLGGREGFAGLSLEDLDKIVKPARHVVSQSAFWRPRCDWEIGERSKMKRKVKTIQDFRQGLSHECAPNMPPSGDGGLAIDRPGIDERPMPPDMSSMCGD</sequence>
<dbReference type="AlphaFoldDB" id="A0A9Q8UU71"/>
<evidence type="ECO:0000256" key="1">
    <source>
        <dbReference type="SAM" id="MobiDB-lite"/>
    </source>
</evidence>
<reference evidence="2" key="1">
    <citation type="submission" date="2021-12" db="EMBL/GenBank/DDBJ databases">
        <authorList>
            <person name="Zaccaron A."/>
            <person name="Stergiopoulos I."/>
        </authorList>
    </citation>
    <scope>NUCLEOTIDE SEQUENCE</scope>
    <source>
        <strain evidence="2">Race5_Kim</strain>
    </source>
</reference>
<reference evidence="2" key="2">
    <citation type="journal article" date="2022" name="Microb. Genom.">
        <title>A chromosome-scale genome assembly of the tomato pathogen Cladosporium fulvum reveals a compartmentalized genome architecture and the presence of a dispensable chromosome.</title>
        <authorList>
            <person name="Zaccaron A.Z."/>
            <person name="Chen L.H."/>
            <person name="Samaras A."/>
            <person name="Stergiopoulos I."/>
        </authorList>
    </citation>
    <scope>NUCLEOTIDE SEQUENCE</scope>
    <source>
        <strain evidence="2">Race5_Kim</strain>
    </source>
</reference>
<accession>A0A9Q8UU71</accession>
<dbReference type="RefSeq" id="XP_047766863.1">
    <property type="nucleotide sequence ID" value="XM_047910888.1"/>
</dbReference>
<keyword evidence="3" id="KW-1185">Reference proteome</keyword>
<proteinExistence type="predicted"/>
<dbReference type="Proteomes" id="UP000756132">
    <property type="component" value="Chromosome 10"/>
</dbReference>
<evidence type="ECO:0000313" key="3">
    <source>
        <dbReference type="Proteomes" id="UP000756132"/>
    </source>
</evidence>
<organism evidence="2 3">
    <name type="scientific">Passalora fulva</name>
    <name type="common">Tomato leaf mold</name>
    <name type="synonym">Cladosporium fulvum</name>
    <dbReference type="NCBI Taxonomy" id="5499"/>
    <lineage>
        <taxon>Eukaryota</taxon>
        <taxon>Fungi</taxon>
        <taxon>Dikarya</taxon>
        <taxon>Ascomycota</taxon>
        <taxon>Pezizomycotina</taxon>
        <taxon>Dothideomycetes</taxon>
        <taxon>Dothideomycetidae</taxon>
        <taxon>Mycosphaerellales</taxon>
        <taxon>Mycosphaerellaceae</taxon>
        <taxon>Fulvia</taxon>
    </lineage>
</organism>
<dbReference type="EMBL" id="CP090172">
    <property type="protein sequence ID" value="UJO22497.1"/>
    <property type="molecule type" value="Genomic_DNA"/>
</dbReference>
<dbReference type="GeneID" id="71991618"/>
<evidence type="ECO:0000313" key="2">
    <source>
        <dbReference type="EMBL" id="UJO22497.1"/>
    </source>
</evidence>